<dbReference type="GO" id="GO:0030798">
    <property type="term" value="F:trans-aconitate 2-methyltransferase activity"/>
    <property type="evidence" value="ECO:0007669"/>
    <property type="project" value="UniProtKB-EC"/>
</dbReference>
<evidence type="ECO:0000259" key="3">
    <source>
        <dbReference type="Pfam" id="PF13649"/>
    </source>
</evidence>
<dbReference type="CDD" id="cd02440">
    <property type="entry name" value="AdoMet_MTases"/>
    <property type="match status" value="1"/>
</dbReference>
<organism evidence="4 5">
    <name type="scientific">Aeoliella mucimassa</name>
    <dbReference type="NCBI Taxonomy" id="2527972"/>
    <lineage>
        <taxon>Bacteria</taxon>
        <taxon>Pseudomonadati</taxon>
        <taxon>Planctomycetota</taxon>
        <taxon>Planctomycetia</taxon>
        <taxon>Pirellulales</taxon>
        <taxon>Lacipirellulaceae</taxon>
        <taxon>Aeoliella</taxon>
    </lineage>
</organism>
<evidence type="ECO:0000313" key="4">
    <source>
        <dbReference type="EMBL" id="QDU56486.1"/>
    </source>
</evidence>
<protein>
    <submittedName>
        <fullName evidence="4">Trans-aconitate 2-methyltransferase</fullName>
        <ecNumber evidence="4">2.1.1.144</ecNumber>
    </submittedName>
</protein>
<dbReference type="Pfam" id="PF13649">
    <property type="entry name" value="Methyltransf_25"/>
    <property type="match status" value="1"/>
</dbReference>
<dbReference type="GO" id="GO:0032259">
    <property type="term" value="P:methylation"/>
    <property type="evidence" value="ECO:0007669"/>
    <property type="project" value="UniProtKB-KW"/>
</dbReference>
<proteinExistence type="predicted"/>
<evidence type="ECO:0000256" key="2">
    <source>
        <dbReference type="ARBA" id="ARBA00022679"/>
    </source>
</evidence>
<dbReference type="Gene3D" id="3.40.50.150">
    <property type="entry name" value="Vaccinia Virus protein VP39"/>
    <property type="match status" value="1"/>
</dbReference>
<dbReference type="OrthoDB" id="253007at2"/>
<dbReference type="AlphaFoldDB" id="A0A518AP38"/>
<dbReference type="PANTHER" id="PTHR43861:SF1">
    <property type="entry name" value="TRANS-ACONITATE 2-METHYLTRANSFERASE"/>
    <property type="match status" value="1"/>
</dbReference>
<dbReference type="PANTHER" id="PTHR43861">
    <property type="entry name" value="TRANS-ACONITATE 2-METHYLTRANSFERASE-RELATED"/>
    <property type="match status" value="1"/>
</dbReference>
<reference evidence="4 5" key="1">
    <citation type="submission" date="2019-02" db="EMBL/GenBank/DDBJ databases">
        <title>Deep-cultivation of Planctomycetes and their phenomic and genomic characterization uncovers novel biology.</title>
        <authorList>
            <person name="Wiegand S."/>
            <person name="Jogler M."/>
            <person name="Boedeker C."/>
            <person name="Pinto D."/>
            <person name="Vollmers J."/>
            <person name="Rivas-Marin E."/>
            <person name="Kohn T."/>
            <person name="Peeters S.H."/>
            <person name="Heuer A."/>
            <person name="Rast P."/>
            <person name="Oberbeckmann S."/>
            <person name="Bunk B."/>
            <person name="Jeske O."/>
            <person name="Meyerdierks A."/>
            <person name="Storesund J.E."/>
            <person name="Kallscheuer N."/>
            <person name="Luecker S."/>
            <person name="Lage O.M."/>
            <person name="Pohl T."/>
            <person name="Merkel B.J."/>
            <person name="Hornburger P."/>
            <person name="Mueller R.-W."/>
            <person name="Bruemmer F."/>
            <person name="Labrenz M."/>
            <person name="Spormann A.M."/>
            <person name="Op den Camp H."/>
            <person name="Overmann J."/>
            <person name="Amann R."/>
            <person name="Jetten M.S.M."/>
            <person name="Mascher T."/>
            <person name="Medema M.H."/>
            <person name="Devos D.P."/>
            <person name="Kaster A.-K."/>
            <person name="Ovreas L."/>
            <person name="Rohde M."/>
            <person name="Galperin M.Y."/>
            <person name="Jogler C."/>
        </authorList>
    </citation>
    <scope>NUCLEOTIDE SEQUENCE [LARGE SCALE GENOMIC DNA]</scope>
    <source>
        <strain evidence="4 5">Pan181</strain>
    </source>
</reference>
<dbReference type="SUPFAM" id="SSF53335">
    <property type="entry name" value="S-adenosyl-L-methionine-dependent methyltransferases"/>
    <property type="match status" value="1"/>
</dbReference>
<dbReference type="InterPro" id="IPR029063">
    <property type="entry name" value="SAM-dependent_MTases_sf"/>
</dbReference>
<dbReference type="Proteomes" id="UP000315750">
    <property type="component" value="Chromosome"/>
</dbReference>
<dbReference type="InterPro" id="IPR041698">
    <property type="entry name" value="Methyltransf_25"/>
</dbReference>
<keyword evidence="2 4" id="KW-0808">Transferase</keyword>
<evidence type="ECO:0000313" key="5">
    <source>
        <dbReference type="Proteomes" id="UP000315750"/>
    </source>
</evidence>
<name>A0A518AP38_9BACT</name>
<dbReference type="KEGG" id="amuc:Pan181_26950"/>
<keyword evidence="5" id="KW-1185">Reference proteome</keyword>
<sequence>MASNRSIERHFSRGAQAYHELALVQRAAAEKLAEAIDQQQLAPARVLDLACGTGFLTRIMANRFPDAHVIGIDLSPGMVHVATEFLSDCPNVELHVDDALQYQSPEPFDLIVSSSSLQWLRPYDHLMANLKAMLTPDGWTCMTAMLQGTLGELHQLRRELFADKLPSQSLPLADELLHAMTNAGFAIEHQEVHEAMEYYATAREFFASIRAQGFTGGPLSQGAQPLTRGELLTLIETCQQRYLTDAWGVPASYCYGVFAARQQ</sequence>
<accession>A0A518AP38</accession>
<gene>
    <name evidence="4" type="primary">tam_2</name>
    <name evidence="4" type="ORF">Pan181_26950</name>
</gene>
<dbReference type="EC" id="2.1.1.144" evidence="4"/>
<dbReference type="EMBL" id="CP036278">
    <property type="protein sequence ID" value="QDU56486.1"/>
    <property type="molecule type" value="Genomic_DNA"/>
</dbReference>
<evidence type="ECO:0000256" key="1">
    <source>
        <dbReference type="ARBA" id="ARBA00022603"/>
    </source>
</evidence>
<feature type="domain" description="Methyltransferase" evidence="3">
    <location>
        <begin position="46"/>
        <end position="138"/>
    </location>
</feature>
<keyword evidence="1 4" id="KW-0489">Methyltransferase</keyword>